<dbReference type="InterPro" id="IPR036942">
    <property type="entry name" value="Beta-barrel_TonB_sf"/>
</dbReference>
<feature type="domain" description="TonB-dependent receptor-like beta-barrel" evidence="12">
    <location>
        <begin position="344"/>
        <end position="815"/>
    </location>
</feature>
<dbReference type="SUPFAM" id="SSF56935">
    <property type="entry name" value="Porins"/>
    <property type="match status" value="1"/>
</dbReference>
<feature type="domain" description="TonB-dependent receptor plug" evidence="13">
    <location>
        <begin position="126"/>
        <end position="224"/>
    </location>
</feature>
<dbReference type="EMBL" id="PHFL01000071">
    <property type="protein sequence ID" value="RFM22992.1"/>
    <property type="molecule type" value="Genomic_DNA"/>
</dbReference>
<keyword evidence="9" id="KW-0998">Cell outer membrane</keyword>
<comment type="subcellular location">
    <subcellularLocation>
        <location evidence="1">Cell outer membrane</location>
        <topology evidence="1">Multi-pass membrane protein</topology>
    </subcellularLocation>
</comment>
<dbReference type="GO" id="GO:0015344">
    <property type="term" value="F:siderophore uptake transmembrane transporter activity"/>
    <property type="evidence" value="ECO:0007669"/>
    <property type="project" value="TreeGrafter"/>
</dbReference>
<evidence type="ECO:0000256" key="4">
    <source>
        <dbReference type="ARBA" id="ARBA00022692"/>
    </source>
</evidence>
<organism evidence="14 15">
    <name type="scientific">Candidatus Thermochlorobacter aerophilus</name>
    <dbReference type="NCBI Taxonomy" id="1868324"/>
    <lineage>
        <taxon>Bacteria</taxon>
        <taxon>Pseudomonadati</taxon>
        <taxon>Chlorobiota</taxon>
        <taxon>Chlorobiia</taxon>
        <taxon>Chlorobiales</taxon>
        <taxon>Candidatus Thermochlorobacteriaceae</taxon>
        <taxon>Candidatus Thermochlorobacter</taxon>
    </lineage>
</organism>
<accession>A0A395LWG2</accession>
<dbReference type="AlphaFoldDB" id="A0A395LWG2"/>
<dbReference type="Proteomes" id="UP000266389">
    <property type="component" value="Unassembled WGS sequence"/>
</dbReference>
<reference evidence="14 15" key="1">
    <citation type="journal article" date="2011" name="ISME J.">
        <title>Community ecology of hot spring cyanobacterial mats: predominant populations and their functional potential.</title>
        <authorList>
            <person name="Klatt C.G."/>
            <person name="Wood J.M."/>
            <person name="Rusch D.B."/>
            <person name="Bateson M.M."/>
            <person name="Hamamura N."/>
            <person name="Heidelberg J.F."/>
            <person name="Grossman A.R."/>
            <person name="Bhaya D."/>
            <person name="Cohan F.M."/>
            <person name="Kuhl M."/>
            <person name="Bryant D.A."/>
            <person name="Ward D.M."/>
        </authorList>
    </citation>
    <scope>NUCLEOTIDE SEQUENCE [LARGE SCALE GENOMIC DNA]</scope>
    <source>
        <strain evidence="14">OS</strain>
    </source>
</reference>
<keyword evidence="3" id="KW-1134">Transmembrane beta strand</keyword>
<comment type="caution">
    <text evidence="14">The sequence shown here is derived from an EMBL/GenBank/DDBJ whole genome shotgun (WGS) entry which is preliminary data.</text>
</comment>
<keyword evidence="4" id="KW-0812">Transmembrane</keyword>
<gene>
    <name evidence="14" type="ORF">D0433_13205</name>
</gene>
<feature type="signal peptide" evidence="11">
    <location>
        <begin position="1"/>
        <end position="25"/>
    </location>
</feature>
<dbReference type="PANTHER" id="PTHR30069:SF29">
    <property type="entry name" value="HEMOGLOBIN AND HEMOGLOBIN-HAPTOGLOBIN-BINDING PROTEIN 1-RELATED"/>
    <property type="match status" value="1"/>
</dbReference>
<sequence length="860" mass="96680">MNTQAVKSLIFLILSAVVTCSTAFAGGTLKGKVIDAVSKEPMVGVIIKIEGTELGAVSKSDGSFKIENIPAGTYTLRATFVGYQPLVLTVTIEEGQVLMLTLQMQESSVEVSEIQVTAEDYRQPKEDVRISLYKLEPKQVKNLAGGVEDVLRGLQAIPGVLAANDFSSQLYIRGSGPDQNLMLVDDIEVFNPYRLYGTISMFNPETVADISLITGGFPAKYGDRLSAVLDVSNRDGIRDRYFGAQVNVNITDANVIAEGKAPFGIEGSWILSARRTYYDLIVGPILRNARLVEGNTAFPNFADIQARLAFQLSPQHRLQFTGIIGRDGIDVISAARSKDQPDSLNVGNITSNDVAGLSWHFRPNSNILNKFTVSWYNNAGTSRFAGNFVDRLNYPSDKVDSALQANPMAVIQLAAATLQSENAFGFEKWNFRDDFSFKWGKHLLEVGSGLDILTISIFFYLRPNEQLRAGFLAAQASGRIGALPLDTTVRQQQTYLRSNFYIQNRFEVIDDKLFIQPGIRLDYYQIIEKFYLSPRLNLSFALDDNTTLRGAWGMYVQSPGYEKLIDQQQFIDLRDGEYIRSLRAERAMHFVVGIDRWLDDKWLFKAEAYYKLFDDLIVQRKEEQIVYTSRFLGGDAYNVRNWSTPEPEVRKVLSAIPVNDGRGEAYGIELLLEKRLTSSQDRLNGWISYALAFASRYRDGLTIPFNFDQRHTINIVGGYKINDWLDLAVRWRYGSGFPITLAIGLQPRIIRMPNGQHVVQEDPLFGRTMFSLDFGGEENINAARLPAYHRLDVRLTAHAEFWGARWDFYLDIINLYNRTNVIGYNYDVEWDVPVGQVPGVIRFVNGMLPIVPTLGISAVF</sequence>
<protein>
    <submittedName>
        <fullName evidence="14">TonB-dependent receptor</fullName>
    </submittedName>
</protein>
<keyword evidence="8 14" id="KW-0675">Receptor</keyword>
<evidence type="ECO:0000313" key="15">
    <source>
        <dbReference type="Proteomes" id="UP000266389"/>
    </source>
</evidence>
<evidence type="ECO:0000313" key="14">
    <source>
        <dbReference type="EMBL" id="RFM22992.1"/>
    </source>
</evidence>
<dbReference type="Gene3D" id="2.60.40.1120">
    <property type="entry name" value="Carboxypeptidase-like, regulatory domain"/>
    <property type="match status" value="1"/>
</dbReference>
<evidence type="ECO:0000256" key="5">
    <source>
        <dbReference type="ARBA" id="ARBA00022729"/>
    </source>
</evidence>
<dbReference type="PANTHER" id="PTHR30069">
    <property type="entry name" value="TONB-DEPENDENT OUTER MEMBRANE RECEPTOR"/>
    <property type="match status" value="1"/>
</dbReference>
<keyword evidence="6 10" id="KW-0798">TonB box</keyword>
<evidence type="ECO:0000256" key="3">
    <source>
        <dbReference type="ARBA" id="ARBA00022452"/>
    </source>
</evidence>
<dbReference type="InterPro" id="IPR000531">
    <property type="entry name" value="Beta-barrel_TonB"/>
</dbReference>
<keyword evidence="7 10" id="KW-0472">Membrane</keyword>
<evidence type="ECO:0000256" key="11">
    <source>
        <dbReference type="SAM" id="SignalP"/>
    </source>
</evidence>
<dbReference type="Pfam" id="PF07715">
    <property type="entry name" value="Plug"/>
    <property type="match status" value="1"/>
</dbReference>
<dbReference type="InterPro" id="IPR039426">
    <property type="entry name" value="TonB-dep_rcpt-like"/>
</dbReference>
<dbReference type="InterPro" id="IPR037066">
    <property type="entry name" value="Plug_dom_sf"/>
</dbReference>
<evidence type="ECO:0000256" key="10">
    <source>
        <dbReference type="RuleBase" id="RU003357"/>
    </source>
</evidence>
<comment type="similarity">
    <text evidence="10">Belongs to the TonB-dependent receptor family.</text>
</comment>
<evidence type="ECO:0000256" key="8">
    <source>
        <dbReference type="ARBA" id="ARBA00023170"/>
    </source>
</evidence>
<evidence type="ECO:0000256" key="2">
    <source>
        <dbReference type="ARBA" id="ARBA00022448"/>
    </source>
</evidence>
<name>A0A395LWG2_9BACT</name>
<dbReference type="Pfam" id="PF00593">
    <property type="entry name" value="TonB_dep_Rec_b-barrel"/>
    <property type="match status" value="1"/>
</dbReference>
<evidence type="ECO:0000256" key="6">
    <source>
        <dbReference type="ARBA" id="ARBA00023077"/>
    </source>
</evidence>
<dbReference type="GO" id="GO:0009279">
    <property type="term" value="C:cell outer membrane"/>
    <property type="evidence" value="ECO:0007669"/>
    <property type="project" value="UniProtKB-SubCell"/>
</dbReference>
<dbReference type="Pfam" id="PF13715">
    <property type="entry name" value="CarbopepD_reg_2"/>
    <property type="match status" value="1"/>
</dbReference>
<dbReference type="SUPFAM" id="SSF49464">
    <property type="entry name" value="Carboxypeptidase regulatory domain-like"/>
    <property type="match status" value="1"/>
</dbReference>
<dbReference type="InterPro" id="IPR012910">
    <property type="entry name" value="Plug_dom"/>
</dbReference>
<proteinExistence type="inferred from homology"/>
<evidence type="ECO:0000256" key="1">
    <source>
        <dbReference type="ARBA" id="ARBA00004571"/>
    </source>
</evidence>
<feature type="chain" id="PRO_5017441871" evidence="11">
    <location>
        <begin position="26"/>
        <end position="860"/>
    </location>
</feature>
<dbReference type="Gene3D" id="2.170.130.10">
    <property type="entry name" value="TonB-dependent receptor, plug domain"/>
    <property type="match status" value="1"/>
</dbReference>
<evidence type="ECO:0000256" key="9">
    <source>
        <dbReference type="ARBA" id="ARBA00023237"/>
    </source>
</evidence>
<dbReference type="Gene3D" id="2.40.170.20">
    <property type="entry name" value="TonB-dependent receptor, beta-barrel domain"/>
    <property type="match status" value="1"/>
</dbReference>
<evidence type="ECO:0000259" key="12">
    <source>
        <dbReference type="Pfam" id="PF00593"/>
    </source>
</evidence>
<keyword evidence="5 11" id="KW-0732">Signal</keyword>
<evidence type="ECO:0000259" key="13">
    <source>
        <dbReference type="Pfam" id="PF07715"/>
    </source>
</evidence>
<evidence type="ECO:0000256" key="7">
    <source>
        <dbReference type="ARBA" id="ARBA00023136"/>
    </source>
</evidence>
<dbReference type="InterPro" id="IPR008969">
    <property type="entry name" value="CarboxyPept-like_regulatory"/>
</dbReference>
<keyword evidence="2" id="KW-0813">Transport</keyword>
<dbReference type="GO" id="GO:0044718">
    <property type="term" value="P:siderophore transmembrane transport"/>
    <property type="evidence" value="ECO:0007669"/>
    <property type="project" value="TreeGrafter"/>
</dbReference>